<keyword evidence="3" id="KW-0378">Hydrolase</keyword>
<organism evidence="3 4">
    <name type="scientific">Rubripirellula amarantea</name>
    <dbReference type="NCBI Taxonomy" id="2527999"/>
    <lineage>
        <taxon>Bacteria</taxon>
        <taxon>Pseudomonadati</taxon>
        <taxon>Planctomycetota</taxon>
        <taxon>Planctomycetia</taxon>
        <taxon>Pirellulales</taxon>
        <taxon>Pirellulaceae</taxon>
        <taxon>Rubripirellula</taxon>
    </lineage>
</organism>
<dbReference type="GO" id="GO:0004407">
    <property type="term" value="F:histone deacetylase activity"/>
    <property type="evidence" value="ECO:0007669"/>
    <property type="project" value="TreeGrafter"/>
</dbReference>
<dbReference type="InterPro" id="IPR000286">
    <property type="entry name" value="HDACs"/>
</dbReference>
<comment type="caution">
    <text evidence="3">The sequence shown here is derived from an EMBL/GenBank/DDBJ whole genome shotgun (WGS) entry which is preliminary data.</text>
</comment>
<dbReference type="RefSeq" id="WP_146516820.1">
    <property type="nucleotide sequence ID" value="NZ_SJPI01000003.1"/>
</dbReference>
<dbReference type="GO" id="GO:0016787">
    <property type="term" value="F:hydrolase activity"/>
    <property type="evidence" value="ECO:0007669"/>
    <property type="project" value="UniProtKB-KW"/>
</dbReference>
<dbReference type="PRINTS" id="PR01270">
    <property type="entry name" value="HDASUPER"/>
</dbReference>
<gene>
    <name evidence="3" type="primary">hdaH</name>
    <name evidence="3" type="ORF">Pla22_44770</name>
</gene>
<dbReference type="OrthoDB" id="9808367at2"/>
<dbReference type="PANTHER" id="PTHR10625:SF10">
    <property type="entry name" value="HISTONE DEACETYLASE HDAC1"/>
    <property type="match status" value="1"/>
</dbReference>
<accession>A0A5C5WH07</accession>
<dbReference type="AlphaFoldDB" id="A0A5C5WH07"/>
<evidence type="ECO:0000256" key="1">
    <source>
        <dbReference type="ARBA" id="ARBA00005947"/>
    </source>
</evidence>
<dbReference type="GO" id="GO:0040029">
    <property type="term" value="P:epigenetic regulation of gene expression"/>
    <property type="evidence" value="ECO:0007669"/>
    <property type="project" value="TreeGrafter"/>
</dbReference>
<name>A0A5C5WH07_9BACT</name>
<dbReference type="EC" id="3.5.1.-" evidence="3"/>
<dbReference type="InterPro" id="IPR023696">
    <property type="entry name" value="Ureohydrolase_dom_sf"/>
</dbReference>
<feature type="domain" description="Histone deacetylase" evidence="2">
    <location>
        <begin position="18"/>
        <end position="306"/>
    </location>
</feature>
<dbReference type="InterPro" id="IPR023801">
    <property type="entry name" value="His_deacetylse_dom"/>
</dbReference>
<dbReference type="EMBL" id="SJPI01000003">
    <property type="protein sequence ID" value="TWT49283.1"/>
    <property type="molecule type" value="Genomic_DNA"/>
</dbReference>
<reference evidence="3 4" key="1">
    <citation type="submission" date="2019-02" db="EMBL/GenBank/DDBJ databases">
        <title>Deep-cultivation of Planctomycetes and their phenomic and genomic characterization uncovers novel biology.</title>
        <authorList>
            <person name="Wiegand S."/>
            <person name="Jogler M."/>
            <person name="Boedeker C."/>
            <person name="Pinto D."/>
            <person name="Vollmers J."/>
            <person name="Rivas-Marin E."/>
            <person name="Kohn T."/>
            <person name="Peeters S.H."/>
            <person name="Heuer A."/>
            <person name="Rast P."/>
            <person name="Oberbeckmann S."/>
            <person name="Bunk B."/>
            <person name="Jeske O."/>
            <person name="Meyerdierks A."/>
            <person name="Storesund J.E."/>
            <person name="Kallscheuer N."/>
            <person name="Luecker S."/>
            <person name="Lage O.M."/>
            <person name="Pohl T."/>
            <person name="Merkel B.J."/>
            <person name="Hornburger P."/>
            <person name="Mueller R.-W."/>
            <person name="Bruemmer F."/>
            <person name="Labrenz M."/>
            <person name="Spormann A.M."/>
            <person name="Op Den Camp H."/>
            <person name="Overmann J."/>
            <person name="Amann R."/>
            <person name="Jetten M.S.M."/>
            <person name="Mascher T."/>
            <person name="Medema M.H."/>
            <person name="Devos D.P."/>
            <person name="Kaster A.-K."/>
            <person name="Ovreas L."/>
            <person name="Rohde M."/>
            <person name="Galperin M.Y."/>
            <person name="Jogler C."/>
        </authorList>
    </citation>
    <scope>NUCLEOTIDE SEQUENCE [LARGE SCALE GENOMIC DNA]</scope>
    <source>
        <strain evidence="3 4">Pla22</strain>
    </source>
</reference>
<protein>
    <submittedName>
        <fullName evidence="3">Histone deacetylase-like amidohydrolase</fullName>
        <ecNumber evidence="3">3.5.1.-</ecNumber>
    </submittedName>
</protein>
<dbReference type="CDD" id="cd09992">
    <property type="entry name" value="HDAC_classII"/>
    <property type="match status" value="1"/>
</dbReference>
<dbReference type="PANTHER" id="PTHR10625">
    <property type="entry name" value="HISTONE DEACETYLASE HDAC1-RELATED"/>
    <property type="match status" value="1"/>
</dbReference>
<keyword evidence="4" id="KW-1185">Reference proteome</keyword>
<evidence type="ECO:0000313" key="3">
    <source>
        <dbReference type="EMBL" id="TWT49283.1"/>
    </source>
</evidence>
<dbReference type="Gene3D" id="3.40.800.20">
    <property type="entry name" value="Histone deacetylase domain"/>
    <property type="match status" value="1"/>
</dbReference>
<evidence type="ECO:0000313" key="4">
    <source>
        <dbReference type="Proteomes" id="UP000316598"/>
    </source>
</evidence>
<evidence type="ECO:0000259" key="2">
    <source>
        <dbReference type="Pfam" id="PF00850"/>
    </source>
</evidence>
<sequence length="316" mass="34593">MTLLYYDPKFQEHKTGDHPENGGRLLPVVRHLNFVALDSSCRRPSWESVSVERLCYVHTRAYIESVKQFAEAGGGLLDEDTVVSKESYNVATKAVGAVCDAVERVVGGEDRNAFCLIRPPGHHAMPDHAMGFCLFNNVAVGARVATQELGIERVLIVDFDVHHGNGTQAMFWEDGDVGYFSMHRSRFYPGTGHADETGAGAGLGATCNLPIEFGTPRDEQERLFERAVHDFAARINPQLVIVSAGFDAHQLDPVGSLGLDSEDFRPLTRCLLDVADQYADGKLISVLEGGYNPHALTDCVAIHLEELLNDRASAGR</sequence>
<dbReference type="SUPFAM" id="SSF52768">
    <property type="entry name" value="Arginase/deacetylase"/>
    <property type="match status" value="1"/>
</dbReference>
<dbReference type="Proteomes" id="UP000316598">
    <property type="component" value="Unassembled WGS sequence"/>
</dbReference>
<proteinExistence type="inferred from homology"/>
<dbReference type="Pfam" id="PF00850">
    <property type="entry name" value="Hist_deacetyl"/>
    <property type="match status" value="1"/>
</dbReference>
<comment type="similarity">
    <text evidence="1">Belongs to the histone deacetylase family.</text>
</comment>
<dbReference type="InterPro" id="IPR037138">
    <property type="entry name" value="His_deacetylse_dom_sf"/>
</dbReference>